<protein>
    <submittedName>
        <fullName evidence="1">Uncharacterized protein</fullName>
    </submittedName>
</protein>
<reference evidence="1" key="2">
    <citation type="journal article" date="2015" name="Data Brief">
        <title>Shoot transcriptome of the giant reed, Arundo donax.</title>
        <authorList>
            <person name="Barrero R.A."/>
            <person name="Guerrero F.D."/>
            <person name="Moolhuijzen P."/>
            <person name="Goolsby J.A."/>
            <person name="Tidwell J."/>
            <person name="Bellgard S.E."/>
            <person name="Bellgard M.I."/>
        </authorList>
    </citation>
    <scope>NUCLEOTIDE SEQUENCE</scope>
    <source>
        <tissue evidence="1">Shoot tissue taken approximately 20 cm above the soil surface</tissue>
    </source>
</reference>
<dbReference type="EMBL" id="GBRH01183743">
    <property type="protein sequence ID" value="JAE14153.1"/>
    <property type="molecule type" value="Transcribed_RNA"/>
</dbReference>
<accession>A0A0A9G0L0</accession>
<organism evidence="1">
    <name type="scientific">Arundo donax</name>
    <name type="common">Giant reed</name>
    <name type="synonym">Donax arundinaceus</name>
    <dbReference type="NCBI Taxonomy" id="35708"/>
    <lineage>
        <taxon>Eukaryota</taxon>
        <taxon>Viridiplantae</taxon>
        <taxon>Streptophyta</taxon>
        <taxon>Embryophyta</taxon>
        <taxon>Tracheophyta</taxon>
        <taxon>Spermatophyta</taxon>
        <taxon>Magnoliopsida</taxon>
        <taxon>Liliopsida</taxon>
        <taxon>Poales</taxon>
        <taxon>Poaceae</taxon>
        <taxon>PACMAD clade</taxon>
        <taxon>Arundinoideae</taxon>
        <taxon>Arundineae</taxon>
        <taxon>Arundo</taxon>
    </lineage>
</organism>
<sequence>MKISFFSIVNWCHNIVWERTLNLLILGELMFWSLNGANDPVLT</sequence>
<reference evidence="1" key="1">
    <citation type="submission" date="2014-09" db="EMBL/GenBank/DDBJ databases">
        <authorList>
            <person name="Magalhaes I.L.F."/>
            <person name="Oliveira U."/>
            <person name="Santos F.R."/>
            <person name="Vidigal T.H.D.A."/>
            <person name="Brescovit A.D."/>
            <person name="Santos A.J."/>
        </authorList>
    </citation>
    <scope>NUCLEOTIDE SEQUENCE</scope>
    <source>
        <tissue evidence="1">Shoot tissue taken approximately 20 cm above the soil surface</tissue>
    </source>
</reference>
<name>A0A0A9G0L0_ARUDO</name>
<evidence type="ECO:0000313" key="1">
    <source>
        <dbReference type="EMBL" id="JAE14153.1"/>
    </source>
</evidence>
<proteinExistence type="predicted"/>
<dbReference type="AlphaFoldDB" id="A0A0A9G0L0"/>